<dbReference type="OrthoDB" id="652200at2"/>
<evidence type="ECO:0000256" key="1">
    <source>
        <dbReference type="ARBA" id="ARBA00023002"/>
    </source>
</evidence>
<protein>
    <submittedName>
        <fullName evidence="3">NAD(P)H-dependent oxidoreductase</fullName>
    </submittedName>
</protein>
<dbReference type="RefSeq" id="WP_059333757.1">
    <property type="nucleotide sequence ID" value="NZ_CBCSDR010000001.1"/>
</dbReference>
<dbReference type="InterPro" id="IPR029039">
    <property type="entry name" value="Flavoprotein-like_sf"/>
</dbReference>
<accession>A0A7T7UYM3</accession>
<dbReference type="GO" id="GO:0009055">
    <property type="term" value="F:electron transfer activity"/>
    <property type="evidence" value="ECO:0007669"/>
    <property type="project" value="TreeGrafter"/>
</dbReference>
<evidence type="ECO:0000313" key="3">
    <source>
        <dbReference type="EMBL" id="QQN58551.1"/>
    </source>
</evidence>
<dbReference type="EMBL" id="CP067018">
    <property type="protein sequence ID" value="QQN58551.1"/>
    <property type="molecule type" value="Genomic_DNA"/>
</dbReference>
<evidence type="ECO:0000313" key="4">
    <source>
        <dbReference type="Proteomes" id="UP000595426"/>
    </source>
</evidence>
<dbReference type="GeneID" id="93132965"/>
<dbReference type="GO" id="GO:0010181">
    <property type="term" value="F:FMN binding"/>
    <property type="evidence" value="ECO:0007669"/>
    <property type="project" value="TreeGrafter"/>
</dbReference>
<dbReference type="Proteomes" id="UP000595426">
    <property type="component" value="Chromosome"/>
</dbReference>
<dbReference type="InterPro" id="IPR003680">
    <property type="entry name" value="Flavodoxin_fold"/>
</dbReference>
<sequence>MKKEEKILVILVHPDIEKSVINKRWIEELQKYPDQYYIHNLYKAYPEEKLNIEKEQMLIEAYDKIVFQFPFYWFSAPPLLKKWLDEVLVYGWAYGSKSGYKFAEKKVALVISVGIDEEEYSKEGVYNYTLKELTTPFELTFKYIKADYKPLYAYFGIERNASSEWIEKSIPAYIEFLEKM</sequence>
<dbReference type="KEGG" id="egm:AYC65_08620"/>
<dbReference type="Pfam" id="PF02525">
    <property type="entry name" value="Flavodoxin_2"/>
    <property type="match status" value="1"/>
</dbReference>
<dbReference type="PANTHER" id="PTHR47307">
    <property type="entry name" value="GLUTATHIONE-REGULATED POTASSIUM-EFFLUX SYSTEM ANCILLARY PROTEIN KEFG"/>
    <property type="match status" value="1"/>
</dbReference>
<organism evidence="3 4">
    <name type="scientific">Elizabethkingia bruuniana</name>
    <dbReference type="NCBI Taxonomy" id="1756149"/>
    <lineage>
        <taxon>Bacteria</taxon>
        <taxon>Pseudomonadati</taxon>
        <taxon>Bacteroidota</taxon>
        <taxon>Flavobacteriia</taxon>
        <taxon>Flavobacteriales</taxon>
        <taxon>Weeksellaceae</taxon>
        <taxon>Elizabethkingia</taxon>
    </lineage>
</organism>
<evidence type="ECO:0000259" key="2">
    <source>
        <dbReference type="Pfam" id="PF02525"/>
    </source>
</evidence>
<reference evidence="3 4" key="1">
    <citation type="submission" date="2020-12" db="EMBL/GenBank/DDBJ databases">
        <title>FDA dAtabase for Regulatory Grade micrObial Sequences (FDA-ARGOS): Supporting development and validation of Infectious Disease Dx tests.</title>
        <authorList>
            <person name="Kerrigan L."/>
            <person name="Long C."/>
            <person name="Tallon L."/>
            <person name="Sadzewicz L."/>
            <person name="Zhao X."/>
            <person name="Boylan J."/>
            <person name="Ott S."/>
            <person name="Bowen H."/>
            <person name="Vavikolanu K."/>
            <person name="Mehta A."/>
            <person name="Aluvathingal J."/>
            <person name="Nadendla S."/>
            <person name="Yan Y."/>
            <person name="Sichtig H."/>
        </authorList>
    </citation>
    <scope>NUCLEOTIDE SEQUENCE [LARGE SCALE GENOMIC DNA]</scope>
    <source>
        <strain evidence="3 4">FDAARGOS_1031</strain>
    </source>
</reference>
<dbReference type="PANTHER" id="PTHR47307:SF1">
    <property type="entry name" value="GLUTATHIONE-REGULATED POTASSIUM-EFFLUX SYSTEM ANCILLARY PROTEIN KEFG"/>
    <property type="match status" value="1"/>
</dbReference>
<gene>
    <name evidence="3" type="ORF">I6H88_19340</name>
</gene>
<feature type="domain" description="Flavodoxin-like fold" evidence="2">
    <location>
        <begin position="6"/>
        <end position="169"/>
    </location>
</feature>
<name>A0A7T7UYM3_9FLAO</name>
<keyword evidence="4" id="KW-1185">Reference proteome</keyword>
<dbReference type="GO" id="GO:0003955">
    <property type="term" value="F:NAD(P)H dehydrogenase (quinone) activity"/>
    <property type="evidence" value="ECO:0007669"/>
    <property type="project" value="TreeGrafter"/>
</dbReference>
<dbReference type="SUPFAM" id="SSF52218">
    <property type="entry name" value="Flavoproteins"/>
    <property type="match status" value="1"/>
</dbReference>
<keyword evidence="1" id="KW-0560">Oxidoreductase</keyword>
<dbReference type="Gene3D" id="3.40.50.360">
    <property type="match status" value="1"/>
</dbReference>
<dbReference type="AlphaFoldDB" id="A0A7T7UYM3"/>
<dbReference type="InterPro" id="IPR046980">
    <property type="entry name" value="KefG/KefF"/>
</dbReference>
<proteinExistence type="predicted"/>